<organism evidence="1 2">
    <name type="scientific">Daphnia magna</name>
    <dbReference type="NCBI Taxonomy" id="35525"/>
    <lineage>
        <taxon>Eukaryota</taxon>
        <taxon>Metazoa</taxon>
        <taxon>Ecdysozoa</taxon>
        <taxon>Arthropoda</taxon>
        <taxon>Crustacea</taxon>
        <taxon>Branchiopoda</taxon>
        <taxon>Diplostraca</taxon>
        <taxon>Cladocera</taxon>
        <taxon>Anomopoda</taxon>
        <taxon>Daphniidae</taxon>
        <taxon>Daphnia</taxon>
    </lineage>
</organism>
<evidence type="ECO:0000313" key="1">
    <source>
        <dbReference type="EMBL" id="KAK4037335.1"/>
    </source>
</evidence>
<dbReference type="EMBL" id="JAOYFB010000040">
    <property type="protein sequence ID" value="KAK4037335.1"/>
    <property type="molecule type" value="Genomic_DNA"/>
</dbReference>
<reference evidence="1 2" key="1">
    <citation type="journal article" date="2023" name="Nucleic Acids Res.">
        <title>The hologenome of Daphnia magna reveals possible DNA methylation and microbiome-mediated evolution of the host genome.</title>
        <authorList>
            <person name="Chaturvedi A."/>
            <person name="Li X."/>
            <person name="Dhandapani V."/>
            <person name="Marshall H."/>
            <person name="Kissane S."/>
            <person name="Cuenca-Cambronero M."/>
            <person name="Asole G."/>
            <person name="Calvet F."/>
            <person name="Ruiz-Romero M."/>
            <person name="Marangio P."/>
            <person name="Guigo R."/>
            <person name="Rago D."/>
            <person name="Mirbahai L."/>
            <person name="Eastwood N."/>
            <person name="Colbourne J.K."/>
            <person name="Zhou J."/>
            <person name="Mallon E."/>
            <person name="Orsini L."/>
        </authorList>
    </citation>
    <scope>NUCLEOTIDE SEQUENCE [LARGE SCALE GENOMIC DNA]</scope>
    <source>
        <strain evidence="1">LRV0_1</strain>
    </source>
</reference>
<keyword evidence="2" id="KW-1185">Reference proteome</keyword>
<comment type="caution">
    <text evidence="1">The sequence shown here is derived from an EMBL/GenBank/DDBJ whole genome shotgun (WGS) entry which is preliminary data.</text>
</comment>
<gene>
    <name evidence="1" type="ORF">OUZ56_029372</name>
</gene>
<proteinExistence type="predicted"/>
<accession>A0ABR0B6M9</accession>
<name>A0ABR0B6M9_9CRUS</name>
<sequence length="63" mass="7000">MQNVSTVFHCICTVASTPSQDASLACSNKFTWLYFEKSKVENYAPSVLNSDTDLVGLAIRRQL</sequence>
<dbReference type="Proteomes" id="UP001234178">
    <property type="component" value="Unassembled WGS sequence"/>
</dbReference>
<evidence type="ECO:0000313" key="2">
    <source>
        <dbReference type="Proteomes" id="UP001234178"/>
    </source>
</evidence>
<protein>
    <submittedName>
        <fullName evidence="1">Uncharacterized protein</fullName>
    </submittedName>
</protein>